<sequence length="146" mass="16485">MFAFLKRQEKIDRRDIEQLIFDIAEHQREADFHLLYKLMAGREVFVGINRASLPTSIEPGVPYTTQASDRLEMKTVSIPNHGAWSSAATLASHPLLAGSYVGMQWFDFLRMTRKVPELRGAALQGKTSWVAFDKERIAYVLAQSGA</sequence>
<accession>A0ABZ0CPI6</accession>
<name>A0ABZ0CPI6_9BURK</name>
<evidence type="ECO:0000313" key="1">
    <source>
        <dbReference type="EMBL" id="WOB06888.1"/>
    </source>
</evidence>
<gene>
    <name evidence="1" type="ORF">RXV79_18420</name>
</gene>
<reference evidence="1 2" key="1">
    <citation type="submission" date="2023-10" db="EMBL/GenBank/DDBJ databases">
        <title>Bacteria for the degradation of biodegradable plastic PBAT(Polybutylene adipate terephthalate).</title>
        <authorList>
            <person name="Weon H.-Y."/>
            <person name="Yeon J."/>
        </authorList>
    </citation>
    <scope>NUCLEOTIDE SEQUENCE [LARGE SCALE GENOMIC DNA]</scope>
    <source>
        <strain evidence="1 2">SBD 7-3</strain>
    </source>
</reference>
<evidence type="ECO:0000313" key="2">
    <source>
        <dbReference type="Proteomes" id="UP001303946"/>
    </source>
</evidence>
<keyword evidence="2" id="KW-1185">Reference proteome</keyword>
<dbReference type="EMBL" id="CP136336">
    <property type="protein sequence ID" value="WOB06888.1"/>
    <property type="molecule type" value="Genomic_DNA"/>
</dbReference>
<protein>
    <submittedName>
        <fullName evidence="1">Uncharacterized protein</fullName>
    </submittedName>
</protein>
<proteinExistence type="predicted"/>
<dbReference type="Proteomes" id="UP001303946">
    <property type="component" value="Chromosome"/>
</dbReference>
<dbReference type="RefSeq" id="WP_316699533.1">
    <property type="nucleotide sequence ID" value="NZ_CP136336.1"/>
</dbReference>
<organism evidence="1 2">
    <name type="scientific">Piscinibacter gummiphilus</name>
    <dbReference type="NCBI Taxonomy" id="946333"/>
    <lineage>
        <taxon>Bacteria</taxon>
        <taxon>Pseudomonadati</taxon>
        <taxon>Pseudomonadota</taxon>
        <taxon>Betaproteobacteria</taxon>
        <taxon>Burkholderiales</taxon>
        <taxon>Sphaerotilaceae</taxon>
        <taxon>Piscinibacter</taxon>
    </lineage>
</organism>